<sequence>MINICGSAGNSMTPQLAVNVVSGEKEKDYKWVLNCTKQLLIIYNIPFPKVWITDRELALMKAVETIFLTSDHILCRWHVNMNVFDCCKQYFKVQKEWDAFDTTWIKLIDSTTLEDVRKNFEMSWKENIVTYWVDQIPHFGNRTTSRNESSHRAIKAYLRVSTDDLKHVFDALVNFWSDQHRNMREAINVLYPNVWGSPASIISAKDNKQQISNQDSCRILLNPHKDNGKVRPQGSIKQLPSAAEVAKSDNKKRKGYGSSSNRRDLSLFEHEAIDLPLSSALPRLEIAPPPKKKSRSSYFLTTAIVDQEKNETTYSSITASTTSTASTPSIPALPPTSAAHSRC</sequence>
<keyword evidence="4" id="KW-1185">Reference proteome</keyword>
<accession>A0A420IWT2</accession>
<evidence type="ECO:0000313" key="3">
    <source>
        <dbReference type="EMBL" id="RKF79007.1"/>
    </source>
</evidence>
<name>A0A420IWT2_9PEZI</name>
<dbReference type="Pfam" id="PF10551">
    <property type="entry name" value="MULE"/>
    <property type="match status" value="1"/>
</dbReference>
<dbReference type="EMBL" id="MCBQ01005949">
    <property type="protein sequence ID" value="RKF79007.1"/>
    <property type="molecule type" value="Genomic_DNA"/>
</dbReference>
<reference evidence="3 4" key="1">
    <citation type="journal article" date="2018" name="BMC Genomics">
        <title>Comparative genome analyses reveal sequence features reflecting distinct modes of host-adaptation between dicot and monocot powdery mildew.</title>
        <authorList>
            <person name="Wu Y."/>
            <person name="Ma X."/>
            <person name="Pan Z."/>
            <person name="Kale S.D."/>
            <person name="Song Y."/>
            <person name="King H."/>
            <person name="Zhang Q."/>
            <person name="Presley C."/>
            <person name="Deng X."/>
            <person name="Wei C.I."/>
            <person name="Xiao S."/>
        </authorList>
    </citation>
    <scope>NUCLEOTIDE SEQUENCE [LARGE SCALE GENOMIC DNA]</scope>
    <source>
        <strain evidence="3">UMSG3</strain>
    </source>
</reference>
<dbReference type="Proteomes" id="UP000283383">
    <property type="component" value="Unassembled WGS sequence"/>
</dbReference>
<gene>
    <name evidence="3" type="ORF">GcM3_059035</name>
</gene>
<feature type="domain" description="MULE transposase" evidence="2">
    <location>
        <begin position="1"/>
        <end position="82"/>
    </location>
</feature>
<dbReference type="InterPro" id="IPR018289">
    <property type="entry name" value="MULE_transposase_dom"/>
</dbReference>
<feature type="region of interest" description="Disordered" evidence="1">
    <location>
        <begin position="222"/>
        <end position="261"/>
    </location>
</feature>
<feature type="compositionally biased region" description="Low complexity" evidence="1">
    <location>
        <begin position="312"/>
        <end position="343"/>
    </location>
</feature>
<organism evidence="3 4">
    <name type="scientific">Golovinomyces cichoracearum</name>
    <dbReference type="NCBI Taxonomy" id="62708"/>
    <lineage>
        <taxon>Eukaryota</taxon>
        <taxon>Fungi</taxon>
        <taxon>Dikarya</taxon>
        <taxon>Ascomycota</taxon>
        <taxon>Pezizomycotina</taxon>
        <taxon>Leotiomycetes</taxon>
        <taxon>Erysiphales</taxon>
        <taxon>Erysiphaceae</taxon>
        <taxon>Golovinomyces</taxon>
    </lineage>
</organism>
<evidence type="ECO:0000256" key="1">
    <source>
        <dbReference type="SAM" id="MobiDB-lite"/>
    </source>
</evidence>
<dbReference type="PANTHER" id="PTHR31569:SF4">
    <property type="entry name" value="SWIM-TYPE DOMAIN-CONTAINING PROTEIN"/>
    <property type="match status" value="1"/>
</dbReference>
<dbReference type="AlphaFoldDB" id="A0A420IWT2"/>
<proteinExistence type="predicted"/>
<dbReference type="STRING" id="62708.A0A420IWT2"/>
<dbReference type="InterPro" id="IPR052579">
    <property type="entry name" value="Zinc_finger_SWIM"/>
</dbReference>
<comment type="caution">
    <text evidence="3">The sequence shown here is derived from an EMBL/GenBank/DDBJ whole genome shotgun (WGS) entry which is preliminary data.</text>
</comment>
<protein>
    <recommendedName>
        <fullName evidence="2">MULE transposase domain-containing protein</fullName>
    </recommendedName>
</protein>
<evidence type="ECO:0000313" key="4">
    <source>
        <dbReference type="Proteomes" id="UP000283383"/>
    </source>
</evidence>
<evidence type="ECO:0000259" key="2">
    <source>
        <dbReference type="Pfam" id="PF10551"/>
    </source>
</evidence>
<feature type="region of interest" description="Disordered" evidence="1">
    <location>
        <begin position="310"/>
        <end position="343"/>
    </location>
</feature>
<dbReference type="PANTHER" id="PTHR31569">
    <property type="entry name" value="SWIM-TYPE DOMAIN-CONTAINING PROTEIN"/>
    <property type="match status" value="1"/>
</dbReference>